<feature type="domain" description="Enoyl-CoA hydratase/isomerase" evidence="3">
    <location>
        <begin position="23"/>
        <end position="357"/>
    </location>
</feature>
<comment type="function">
    <text evidence="2">Hydrolyzes 3-hydroxyisobutyryl-CoA (HIBYL-CoA), a saline catabolite. Has high activity toward isobutyryl-CoA. Could be an isobutyryl-CoA dehydrogenase that functions in valine catabolism.</text>
</comment>
<keyword evidence="1 2" id="KW-0378">Hydrolase</keyword>
<evidence type="ECO:0000256" key="2">
    <source>
        <dbReference type="RuleBase" id="RU369070"/>
    </source>
</evidence>
<dbReference type="GO" id="GO:0003860">
    <property type="term" value="F:3-hydroxyisobutyryl-CoA hydrolase activity"/>
    <property type="evidence" value="ECO:0007669"/>
    <property type="project" value="UniProtKB-UniRule"/>
</dbReference>
<comment type="similarity">
    <text evidence="2">Belongs to the enoyl-CoA hydratase/isomerase family.</text>
</comment>
<accession>A0AAD7Q618</accession>
<sequence>MALSFSFDKELKQVLFKGNSCVREVILNRPKKLNSLNHEMIIQMMRNLKQYENDPSVKLVIMKGNGKAFCAGGDVVSAVISSIAGHWSYPASFYRKQLILDHLIATYRKPLVALINGIVMGGGAGLSMNARFRVVTEKAVFAMPEASIGLIPDVGASHFLSKLPGYFGEYLGLTGAKLDGAEIFACGLATHFVPSKNLNLLENSLRGVTSSDIATITTLINKFGEDYKNIKEDSPFKRLDTINKCFSGKTVEEIISSLENKNEKEEEKWISRALNSMRSSCPTSLKIFLRSIREGRGQSIELCLSREFNISCNFFRRTISNDFYEGSRAKLFDKDNNPKWEPSKLELVSKEMVDQYFLNIEDDDWEPLEFPARSNLISKL</sequence>
<protein>
    <recommendedName>
        <fullName evidence="2">3-hydroxyisobutyryl-CoA hydrolase</fullName>
        <shortName evidence="2">HIB-CoA hydrolase</shortName>
        <shortName evidence="2">HIBYL-CoA-H</shortName>
        <ecNumber evidence="2">3.1.2.4</ecNumber>
    </recommendedName>
    <alternativeName>
        <fullName evidence="2">3-hydroxyisobutyryl-coenzyme A hydrolase</fullName>
    </alternativeName>
</protein>
<dbReference type="Pfam" id="PF16113">
    <property type="entry name" value="ECH_2"/>
    <property type="match status" value="1"/>
</dbReference>
<dbReference type="InterPro" id="IPR045004">
    <property type="entry name" value="ECH_dom"/>
</dbReference>
<dbReference type="EMBL" id="JARAOO010000003">
    <property type="protein sequence ID" value="KAJ7975507.1"/>
    <property type="molecule type" value="Genomic_DNA"/>
</dbReference>
<reference evidence="4" key="1">
    <citation type="journal article" date="2023" name="Science">
        <title>Elucidation of the pathway for biosynthesis of saponin adjuvants from the soapbark tree.</title>
        <authorList>
            <person name="Reed J."/>
            <person name="Orme A."/>
            <person name="El-Demerdash A."/>
            <person name="Owen C."/>
            <person name="Martin L.B.B."/>
            <person name="Misra R.C."/>
            <person name="Kikuchi S."/>
            <person name="Rejzek M."/>
            <person name="Martin A.C."/>
            <person name="Harkess A."/>
            <person name="Leebens-Mack J."/>
            <person name="Louveau T."/>
            <person name="Stephenson M.J."/>
            <person name="Osbourn A."/>
        </authorList>
    </citation>
    <scope>NUCLEOTIDE SEQUENCE</scope>
    <source>
        <strain evidence="4">S10</strain>
    </source>
</reference>
<dbReference type="AlphaFoldDB" id="A0AAD7Q618"/>
<dbReference type="InterPro" id="IPR032259">
    <property type="entry name" value="HIBYL-CoA-H"/>
</dbReference>
<dbReference type="InterPro" id="IPR029045">
    <property type="entry name" value="ClpP/crotonase-like_dom_sf"/>
</dbReference>
<dbReference type="KEGG" id="qsa:O6P43_005426"/>
<dbReference type="NCBIfam" id="NF004127">
    <property type="entry name" value="PRK05617.1"/>
    <property type="match status" value="1"/>
</dbReference>
<comment type="catalytic activity">
    <reaction evidence="2">
        <text>3-hydroxy-2-methylpropanoyl-CoA + H2O = 3-hydroxy-2-methylpropanoate + CoA + H(+)</text>
        <dbReference type="Rhea" id="RHEA:20888"/>
        <dbReference type="ChEBI" id="CHEBI:11805"/>
        <dbReference type="ChEBI" id="CHEBI:15377"/>
        <dbReference type="ChEBI" id="CHEBI:15378"/>
        <dbReference type="ChEBI" id="CHEBI:57287"/>
        <dbReference type="ChEBI" id="CHEBI:57340"/>
        <dbReference type="EC" id="3.1.2.4"/>
    </reaction>
</comment>
<dbReference type="SUPFAM" id="SSF52096">
    <property type="entry name" value="ClpP/crotonase"/>
    <property type="match status" value="1"/>
</dbReference>
<dbReference type="FunFam" id="3.90.226.10:FF:000027">
    <property type="entry name" value="Probable 3-hydroxyisobutyryl-CoA hydrolase 2"/>
    <property type="match status" value="1"/>
</dbReference>
<comment type="caution">
    <text evidence="4">The sequence shown here is derived from an EMBL/GenBank/DDBJ whole genome shotgun (WGS) entry which is preliminary data.</text>
</comment>
<evidence type="ECO:0000259" key="3">
    <source>
        <dbReference type="Pfam" id="PF16113"/>
    </source>
</evidence>
<dbReference type="GO" id="GO:0006574">
    <property type="term" value="P:L-valine catabolic process"/>
    <property type="evidence" value="ECO:0007669"/>
    <property type="project" value="UniProtKB-UniRule"/>
</dbReference>
<dbReference type="CDD" id="cd06558">
    <property type="entry name" value="crotonase-like"/>
    <property type="match status" value="1"/>
</dbReference>
<proteinExistence type="inferred from homology"/>
<comment type="pathway">
    <text evidence="2">Amino-acid degradation; L-valine degradation.</text>
</comment>
<name>A0AAD7Q618_QUISA</name>
<evidence type="ECO:0000256" key="1">
    <source>
        <dbReference type="ARBA" id="ARBA00022801"/>
    </source>
</evidence>
<organism evidence="4 5">
    <name type="scientific">Quillaja saponaria</name>
    <name type="common">Soap bark tree</name>
    <dbReference type="NCBI Taxonomy" id="32244"/>
    <lineage>
        <taxon>Eukaryota</taxon>
        <taxon>Viridiplantae</taxon>
        <taxon>Streptophyta</taxon>
        <taxon>Embryophyta</taxon>
        <taxon>Tracheophyta</taxon>
        <taxon>Spermatophyta</taxon>
        <taxon>Magnoliopsida</taxon>
        <taxon>eudicotyledons</taxon>
        <taxon>Gunneridae</taxon>
        <taxon>Pentapetalae</taxon>
        <taxon>rosids</taxon>
        <taxon>fabids</taxon>
        <taxon>Fabales</taxon>
        <taxon>Quillajaceae</taxon>
        <taxon>Quillaja</taxon>
    </lineage>
</organism>
<dbReference type="PANTHER" id="PTHR43176">
    <property type="entry name" value="3-HYDROXYISOBUTYRYL-COA HYDROLASE-RELATED"/>
    <property type="match status" value="1"/>
</dbReference>
<dbReference type="EC" id="3.1.2.4" evidence="2"/>
<dbReference type="Gene3D" id="3.90.226.10">
    <property type="entry name" value="2-enoyl-CoA Hydratase, Chain A, domain 1"/>
    <property type="match status" value="1"/>
</dbReference>
<evidence type="ECO:0000313" key="5">
    <source>
        <dbReference type="Proteomes" id="UP001163823"/>
    </source>
</evidence>
<gene>
    <name evidence="4" type="ORF">O6P43_005426</name>
</gene>
<evidence type="ECO:0000313" key="4">
    <source>
        <dbReference type="EMBL" id="KAJ7975507.1"/>
    </source>
</evidence>
<dbReference type="Proteomes" id="UP001163823">
    <property type="component" value="Chromosome 3"/>
</dbReference>
<dbReference type="PANTHER" id="PTHR43176:SF6">
    <property type="entry name" value="3-HYDROXYISOBUTYRYL-COA HYDROLASE"/>
    <property type="match status" value="1"/>
</dbReference>
<keyword evidence="5" id="KW-1185">Reference proteome</keyword>